<dbReference type="InParanoid" id="A0A409Y1A9"/>
<reference evidence="3 4" key="1">
    <citation type="journal article" date="2018" name="Evol. Lett.">
        <title>Horizontal gene cluster transfer increased hallucinogenic mushroom diversity.</title>
        <authorList>
            <person name="Reynolds H.T."/>
            <person name="Vijayakumar V."/>
            <person name="Gluck-Thaler E."/>
            <person name="Korotkin H.B."/>
            <person name="Matheny P.B."/>
            <person name="Slot J.C."/>
        </authorList>
    </citation>
    <scope>NUCLEOTIDE SEQUENCE [LARGE SCALE GENOMIC DNA]</scope>
    <source>
        <strain evidence="3 4">SRW20</strain>
    </source>
</reference>
<evidence type="ECO:0000259" key="2">
    <source>
        <dbReference type="Pfam" id="PF01979"/>
    </source>
</evidence>
<dbReference type="InterPro" id="IPR032466">
    <property type="entry name" value="Metal_Hydrolase"/>
</dbReference>
<feature type="region of interest" description="Disordered" evidence="1">
    <location>
        <begin position="1"/>
        <end position="20"/>
    </location>
</feature>
<proteinExistence type="predicted"/>
<dbReference type="AlphaFoldDB" id="A0A409Y1A9"/>
<dbReference type="SUPFAM" id="SSF51556">
    <property type="entry name" value="Metallo-dependent hydrolases"/>
    <property type="match status" value="1"/>
</dbReference>
<evidence type="ECO:0000313" key="3">
    <source>
        <dbReference type="EMBL" id="PPQ96795.1"/>
    </source>
</evidence>
<sequence>MTSSRPYSSRPDGTATSANASIAGAPKHKRLYQILAGQLFDSVNRTIVQNQVITIDRDTGVILDVSAQSDGKSVGKILADLGWKITSNGLAEKGDQLRFLDVARINLSNLILLPGFVDVHSILLAWQVFLHPYSETPWEDQVTKESLAERTVRATVHARNTLMAGFTTVRDLGTEGAFDADIALRKCLSGKNAIIPGPRYYCATRAIISSGSYGPRSSLYPHQQGINGVNGAEPVDGIAECVKEVRKQIGAGADWVKIYADYTVRARMLDVSPSIGRRSIGTFSREELSAMITAAHERGVRVAAHANTPAVIDTLLDLGVDSVEHGPEMYDALVGDRGLLRKFARANGATIWVPTLAVHYVSSLSGTDFAKKRWEQSQKTFQEAIRMRVKHPDNEDQEMENIACGGDTGTFRHGDNALELVLMRRLGADWDRVLGWATYGGWKCVRGAEWQGEEGERRVKTVETLGFLNQDEDTDLERGVPFGALRVGWAADLVGIEGKVDGSPQEFEDAVMHGVKFVMRGGVVYKRDGQEVVAI</sequence>
<dbReference type="PANTHER" id="PTHR43135">
    <property type="entry name" value="ALPHA-D-RIBOSE 1-METHYLPHOSPHONATE 5-TRIPHOSPHATE DIPHOSPHATASE"/>
    <property type="match status" value="1"/>
</dbReference>
<keyword evidence="4" id="KW-1185">Reference proteome</keyword>
<evidence type="ECO:0000313" key="4">
    <source>
        <dbReference type="Proteomes" id="UP000284706"/>
    </source>
</evidence>
<accession>A0A409Y1A9</accession>
<name>A0A409Y1A9_9AGAR</name>
<dbReference type="OrthoDB" id="5595695at2759"/>
<gene>
    <name evidence="3" type="ORF">CVT26_006209</name>
</gene>
<protein>
    <recommendedName>
        <fullName evidence="2">Amidohydrolase-related domain-containing protein</fullName>
    </recommendedName>
</protein>
<dbReference type="STRING" id="231916.A0A409Y1A9"/>
<feature type="domain" description="Amidohydrolase-related" evidence="2">
    <location>
        <begin position="111"/>
        <end position="332"/>
    </location>
</feature>
<dbReference type="GO" id="GO:0016810">
    <property type="term" value="F:hydrolase activity, acting on carbon-nitrogen (but not peptide) bonds"/>
    <property type="evidence" value="ECO:0007669"/>
    <property type="project" value="InterPro"/>
</dbReference>
<dbReference type="Pfam" id="PF01979">
    <property type="entry name" value="Amidohydro_1"/>
    <property type="match status" value="1"/>
</dbReference>
<dbReference type="InterPro" id="IPR011059">
    <property type="entry name" value="Metal-dep_hydrolase_composite"/>
</dbReference>
<evidence type="ECO:0000256" key="1">
    <source>
        <dbReference type="SAM" id="MobiDB-lite"/>
    </source>
</evidence>
<organism evidence="3 4">
    <name type="scientific">Gymnopilus dilepis</name>
    <dbReference type="NCBI Taxonomy" id="231916"/>
    <lineage>
        <taxon>Eukaryota</taxon>
        <taxon>Fungi</taxon>
        <taxon>Dikarya</taxon>
        <taxon>Basidiomycota</taxon>
        <taxon>Agaricomycotina</taxon>
        <taxon>Agaricomycetes</taxon>
        <taxon>Agaricomycetidae</taxon>
        <taxon>Agaricales</taxon>
        <taxon>Agaricineae</taxon>
        <taxon>Hymenogastraceae</taxon>
        <taxon>Gymnopilus</taxon>
    </lineage>
</organism>
<comment type="caution">
    <text evidence="3">The sequence shown here is derived from an EMBL/GenBank/DDBJ whole genome shotgun (WGS) entry which is preliminary data.</text>
</comment>
<dbReference type="PANTHER" id="PTHR43135:SF3">
    <property type="entry name" value="ALPHA-D-RIBOSE 1-METHYLPHOSPHONATE 5-TRIPHOSPHATE DIPHOSPHATASE"/>
    <property type="match status" value="1"/>
</dbReference>
<dbReference type="InterPro" id="IPR006680">
    <property type="entry name" value="Amidohydro-rel"/>
</dbReference>
<dbReference type="EMBL" id="NHYE01001324">
    <property type="protein sequence ID" value="PPQ96795.1"/>
    <property type="molecule type" value="Genomic_DNA"/>
</dbReference>
<dbReference type="InterPro" id="IPR051781">
    <property type="entry name" value="Metallo-dep_Hydrolase"/>
</dbReference>
<dbReference type="Proteomes" id="UP000284706">
    <property type="component" value="Unassembled WGS sequence"/>
</dbReference>
<dbReference type="Gene3D" id="3.20.20.140">
    <property type="entry name" value="Metal-dependent hydrolases"/>
    <property type="match status" value="1"/>
</dbReference>
<dbReference type="SUPFAM" id="SSF51338">
    <property type="entry name" value="Composite domain of metallo-dependent hydrolases"/>
    <property type="match status" value="1"/>
</dbReference>